<protein>
    <recommendedName>
        <fullName evidence="2">Nucleotide-diphospho-sugar transferase domain-containing protein</fullName>
    </recommendedName>
</protein>
<reference evidence="1" key="1">
    <citation type="journal article" date="2020" name="Nature">
        <title>Giant virus diversity and host interactions through global metagenomics.</title>
        <authorList>
            <person name="Schulz F."/>
            <person name="Roux S."/>
            <person name="Paez-Espino D."/>
            <person name="Jungbluth S."/>
            <person name="Walsh D.A."/>
            <person name="Denef V.J."/>
            <person name="McMahon K.D."/>
            <person name="Konstantinidis K.T."/>
            <person name="Eloe-Fadrosh E.A."/>
            <person name="Kyrpides N.C."/>
            <person name="Woyke T."/>
        </authorList>
    </citation>
    <scope>NUCLEOTIDE SEQUENCE</scope>
    <source>
        <strain evidence="1">GVMAG-M-3300023179-71</strain>
    </source>
</reference>
<accession>A0A6C0H6A3</accession>
<organism evidence="1">
    <name type="scientific">viral metagenome</name>
    <dbReference type="NCBI Taxonomy" id="1070528"/>
    <lineage>
        <taxon>unclassified sequences</taxon>
        <taxon>metagenomes</taxon>
        <taxon>organismal metagenomes</taxon>
    </lineage>
</organism>
<dbReference type="InterPro" id="IPR029044">
    <property type="entry name" value="Nucleotide-diphossugar_trans"/>
</dbReference>
<dbReference type="EMBL" id="MN739881">
    <property type="protein sequence ID" value="QHT75746.1"/>
    <property type="molecule type" value="Genomic_DNA"/>
</dbReference>
<evidence type="ECO:0000313" key="1">
    <source>
        <dbReference type="EMBL" id="QHT75746.1"/>
    </source>
</evidence>
<dbReference type="SUPFAM" id="SSF53448">
    <property type="entry name" value="Nucleotide-diphospho-sugar transferases"/>
    <property type="match status" value="1"/>
</dbReference>
<dbReference type="AlphaFoldDB" id="A0A6C0H6A3"/>
<proteinExistence type="predicted"/>
<evidence type="ECO:0008006" key="2">
    <source>
        <dbReference type="Google" id="ProtNLM"/>
    </source>
</evidence>
<sequence>MKMTKYAFVLIHFGDNIQYLELELYFLTNLKLYTTNNIIYLYSINDTPTKFVDIIKKYASKCIPYDDNGITFNVQEFKSNYTKFNTLRTCNFIFAYNLIKYKKICLLESDMVIMKNIDAIFELKTPSILSYTTNNFTQNYKNHLPSNKDLITNICINKKKFVNGVNGGVILFTPSIKMFNKYLQNIKVIIQNNCPYPNESLFIYSNPESFNLPVWYNLSYHHLTHFHLSKMKITPTDVIDNLVVFHYNETYKPTTIMRDKWYLELDETNTKDLLRKIPILHYKQIFDKYSDEIKNYINYY</sequence>
<dbReference type="Gene3D" id="3.90.550.10">
    <property type="entry name" value="Spore Coat Polysaccharide Biosynthesis Protein SpsA, Chain A"/>
    <property type="match status" value="1"/>
</dbReference>
<name>A0A6C0H6A3_9ZZZZ</name>